<dbReference type="InterPro" id="IPR003838">
    <property type="entry name" value="ABC3_permease_C"/>
</dbReference>
<keyword evidence="3 7" id="KW-0812">Transmembrane</keyword>
<sequence length="402" mass="43506">MKITELIRLIWINVKQNRFKVMLTSLGIIVGTLTIVLVIAIGRGGEQEAARQFSGLSADTIYIKPDWASIYSMQGSNKIEKLDEEDLGHIMDETTVLSGIYLRESGYKQVKIKRQKANLSIVGVTEGYAEISNFTFAAGNDFSESDYEQGSSIVVIGHGIAETYFNGAEGAVGEKLVIDQTVYKVVGVLSRSGDGLQGLTSDDSVFMTYKTFKKAKITAEDNYAEAVGKAISIKAVPRAIKEITSTLNYYMVNGDKYIVEDAGSRIEAATKSARTMKLLLIAVAAIVFVVGGIGIMNVLFVTIKERTKEIGILKALGSKQHDILLQFLLESVAIGIFGGGVGVLLSFGALPLLNRYTDIPIAPSFEGFVLAFGFAVLTGTCFGFYPAYKASQLVPVEALNHD</sequence>
<evidence type="ECO:0000256" key="4">
    <source>
        <dbReference type="ARBA" id="ARBA00022989"/>
    </source>
</evidence>
<comment type="similarity">
    <text evidence="6">Belongs to the ABC-4 integral membrane protein family.</text>
</comment>
<dbReference type="Pfam" id="PF12704">
    <property type="entry name" value="MacB_PCD"/>
    <property type="match status" value="1"/>
</dbReference>
<dbReference type="RefSeq" id="WP_022937304.1">
    <property type="nucleotide sequence ID" value="NZ_CABKRQ010000002.1"/>
</dbReference>
<dbReference type="EMBL" id="QJKH01000012">
    <property type="protein sequence ID" value="PXX77168.1"/>
    <property type="molecule type" value="Genomic_DNA"/>
</dbReference>
<keyword evidence="11" id="KW-1185">Reference proteome</keyword>
<evidence type="ECO:0000256" key="5">
    <source>
        <dbReference type="ARBA" id="ARBA00023136"/>
    </source>
</evidence>
<evidence type="ECO:0000256" key="1">
    <source>
        <dbReference type="ARBA" id="ARBA00004651"/>
    </source>
</evidence>
<feature type="transmembrane region" description="Helical" evidence="7">
    <location>
        <begin position="278"/>
        <end position="303"/>
    </location>
</feature>
<evidence type="ECO:0000256" key="7">
    <source>
        <dbReference type="SAM" id="Phobius"/>
    </source>
</evidence>
<protein>
    <submittedName>
        <fullName evidence="10">Putative ABC transport system permease protein</fullName>
    </submittedName>
</protein>
<dbReference type="GO" id="GO:0022857">
    <property type="term" value="F:transmembrane transporter activity"/>
    <property type="evidence" value="ECO:0007669"/>
    <property type="project" value="TreeGrafter"/>
</dbReference>
<dbReference type="InterPro" id="IPR050250">
    <property type="entry name" value="Macrolide_Exporter_MacB"/>
</dbReference>
<name>A0A318KKK9_9FIRM</name>
<evidence type="ECO:0000256" key="6">
    <source>
        <dbReference type="ARBA" id="ARBA00038076"/>
    </source>
</evidence>
<gene>
    <name evidence="10" type="ORF">DES51_112108</name>
</gene>
<accession>A0A318KKK9</accession>
<keyword evidence="2" id="KW-1003">Cell membrane</keyword>
<evidence type="ECO:0000256" key="2">
    <source>
        <dbReference type="ARBA" id="ARBA00022475"/>
    </source>
</evidence>
<dbReference type="InterPro" id="IPR025857">
    <property type="entry name" value="MacB_PCD"/>
</dbReference>
<comment type="subcellular location">
    <subcellularLocation>
        <location evidence="1">Cell membrane</location>
        <topology evidence="1">Multi-pass membrane protein</topology>
    </subcellularLocation>
</comment>
<feature type="transmembrane region" description="Helical" evidence="7">
    <location>
        <begin position="367"/>
        <end position="385"/>
    </location>
</feature>
<dbReference type="AlphaFoldDB" id="A0A318KKK9"/>
<dbReference type="GO" id="GO:0005886">
    <property type="term" value="C:plasma membrane"/>
    <property type="evidence" value="ECO:0007669"/>
    <property type="project" value="UniProtKB-SubCell"/>
</dbReference>
<evidence type="ECO:0000259" key="9">
    <source>
        <dbReference type="Pfam" id="PF12704"/>
    </source>
</evidence>
<reference evidence="10 11" key="1">
    <citation type="submission" date="2018-05" db="EMBL/GenBank/DDBJ databases">
        <title>Genomic Encyclopedia of Type Strains, Phase IV (KMG-IV): sequencing the most valuable type-strain genomes for metagenomic binning, comparative biology and taxonomic classification.</title>
        <authorList>
            <person name="Goeker M."/>
        </authorList>
    </citation>
    <scope>NUCLEOTIDE SEQUENCE [LARGE SCALE GENOMIC DNA]</scope>
    <source>
        <strain evidence="10 11">JC118</strain>
    </source>
</reference>
<dbReference type="PANTHER" id="PTHR30572:SF4">
    <property type="entry name" value="ABC TRANSPORTER PERMEASE YTRF"/>
    <property type="match status" value="1"/>
</dbReference>
<dbReference type="PANTHER" id="PTHR30572">
    <property type="entry name" value="MEMBRANE COMPONENT OF TRANSPORTER-RELATED"/>
    <property type="match status" value="1"/>
</dbReference>
<feature type="transmembrane region" description="Helical" evidence="7">
    <location>
        <begin position="323"/>
        <end position="347"/>
    </location>
</feature>
<organism evidence="10 11">
    <name type="scientific">Dielma fastidiosa</name>
    <dbReference type="NCBI Taxonomy" id="1034346"/>
    <lineage>
        <taxon>Bacteria</taxon>
        <taxon>Bacillati</taxon>
        <taxon>Bacillota</taxon>
        <taxon>Erysipelotrichia</taxon>
        <taxon>Erysipelotrichales</taxon>
        <taxon>Erysipelotrichaceae</taxon>
        <taxon>Dielma</taxon>
    </lineage>
</organism>
<proteinExistence type="inferred from homology"/>
<dbReference type="Pfam" id="PF02687">
    <property type="entry name" value="FtsX"/>
    <property type="match status" value="1"/>
</dbReference>
<comment type="caution">
    <text evidence="10">The sequence shown here is derived from an EMBL/GenBank/DDBJ whole genome shotgun (WGS) entry which is preliminary data.</text>
</comment>
<evidence type="ECO:0000313" key="11">
    <source>
        <dbReference type="Proteomes" id="UP000247612"/>
    </source>
</evidence>
<evidence type="ECO:0000256" key="3">
    <source>
        <dbReference type="ARBA" id="ARBA00022692"/>
    </source>
</evidence>
<keyword evidence="5 7" id="KW-0472">Membrane</keyword>
<feature type="transmembrane region" description="Helical" evidence="7">
    <location>
        <begin position="21"/>
        <end position="42"/>
    </location>
</feature>
<feature type="domain" description="MacB-like periplasmic core" evidence="9">
    <location>
        <begin position="22"/>
        <end position="235"/>
    </location>
</feature>
<dbReference type="STRING" id="1034346.GCA_000313565_00990"/>
<keyword evidence="4 7" id="KW-1133">Transmembrane helix</keyword>
<evidence type="ECO:0000259" key="8">
    <source>
        <dbReference type="Pfam" id="PF02687"/>
    </source>
</evidence>
<dbReference type="Proteomes" id="UP000247612">
    <property type="component" value="Unassembled WGS sequence"/>
</dbReference>
<feature type="domain" description="ABC3 transporter permease C-terminal" evidence="8">
    <location>
        <begin position="282"/>
        <end position="393"/>
    </location>
</feature>
<dbReference type="OrthoDB" id="9770036at2"/>
<evidence type="ECO:0000313" key="10">
    <source>
        <dbReference type="EMBL" id="PXX77168.1"/>
    </source>
</evidence>